<evidence type="ECO:0000313" key="2">
    <source>
        <dbReference type="Proteomes" id="UP001499878"/>
    </source>
</evidence>
<evidence type="ECO:0000313" key="1">
    <source>
        <dbReference type="EMBL" id="GAA5212706.1"/>
    </source>
</evidence>
<name>A0ABP9TAP5_9ACTN</name>
<gene>
    <name evidence="1" type="ORF">GCM10023323_49870</name>
</gene>
<reference evidence="2" key="1">
    <citation type="journal article" date="2019" name="Int. J. Syst. Evol. Microbiol.">
        <title>The Global Catalogue of Microorganisms (GCM) 10K type strain sequencing project: providing services to taxonomists for standard genome sequencing and annotation.</title>
        <authorList>
            <consortium name="The Broad Institute Genomics Platform"/>
            <consortium name="The Broad Institute Genome Sequencing Center for Infectious Disease"/>
            <person name="Wu L."/>
            <person name="Ma J."/>
        </authorList>
    </citation>
    <scope>NUCLEOTIDE SEQUENCE [LARGE SCALE GENOMIC DNA]</scope>
    <source>
        <strain evidence="2">JCM 18306</strain>
    </source>
</reference>
<keyword evidence="2" id="KW-1185">Reference proteome</keyword>
<protein>
    <submittedName>
        <fullName evidence="1">Uncharacterized protein</fullName>
    </submittedName>
</protein>
<proteinExistence type="predicted"/>
<dbReference type="EMBL" id="BAABJR010000013">
    <property type="protein sequence ID" value="GAA5212706.1"/>
    <property type="molecule type" value="Genomic_DNA"/>
</dbReference>
<dbReference type="Proteomes" id="UP001499878">
    <property type="component" value="Unassembled WGS sequence"/>
</dbReference>
<sequence>MGCLMHSMGFDDAIRRAQAETTAAKAARESEMAQAERARAAGLRTMKDLMGQAIERLKQASVQPTHLVRRKPGPLGRGWRFEVVDRLWQVGVLVDEGLSTVHPRSIPSVKVLSGREVQDRDHRYYKVHRSYPYRGDDWLHSAESHEKLRRAGLRPGSVAACTGGPHGKPPILGEGISAARSVRPEPQGNGYHLDVPGSSHWNNMGRTSAFAVSLDGTVFFNTSHPNGEHDFYVLYEDHLARLVVEAIEGSV</sequence>
<comment type="caution">
    <text evidence="1">The sequence shown here is derived from an EMBL/GenBank/DDBJ whole genome shotgun (WGS) entry which is preliminary data.</text>
</comment>
<accession>A0ABP9TAP5</accession>
<organism evidence="1 2">
    <name type="scientific">Streptomyces thinghirensis</name>
    <dbReference type="NCBI Taxonomy" id="551547"/>
    <lineage>
        <taxon>Bacteria</taxon>
        <taxon>Bacillati</taxon>
        <taxon>Actinomycetota</taxon>
        <taxon>Actinomycetes</taxon>
        <taxon>Kitasatosporales</taxon>
        <taxon>Streptomycetaceae</taxon>
        <taxon>Streptomyces</taxon>
    </lineage>
</organism>